<dbReference type="AlphaFoldDB" id="A0A380ND18"/>
<dbReference type="PROSITE" id="PS51257">
    <property type="entry name" value="PROKAR_LIPOPROTEIN"/>
    <property type="match status" value="1"/>
</dbReference>
<feature type="region of interest" description="Disordered" evidence="7">
    <location>
        <begin position="193"/>
        <end position="219"/>
    </location>
</feature>
<evidence type="ECO:0000313" key="9">
    <source>
        <dbReference type="EMBL" id="SUP36727.1"/>
    </source>
</evidence>
<evidence type="ECO:0000259" key="8">
    <source>
        <dbReference type="PROSITE" id="PS50059"/>
    </source>
</evidence>
<evidence type="ECO:0000256" key="6">
    <source>
        <dbReference type="PROSITE-ProRule" id="PRU00277"/>
    </source>
</evidence>
<evidence type="ECO:0000256" key="4">
    <source>
        <dbReference type="ARBA" id="ARBA00023110"/>
    </source>
</evidence>
<gene>
    <name evidence="9" type="primary">fkbP_2</name>
    <name evidence="9" type="ORF">NCTC7807_02353</name>
</gene>
<dbReference type="Pfam" id="PF00254">
    <property type="entry name" value="FKBP_C"/>
    <property type="match status" value="2"/>
</dbReference>
<dbReference type="EMBL" id="UHID01000005">
    <property type="protein sequence ID" value="SUP36727.1"/>
    <property type="molecule type" value="Genomic_DNA"/>
</dbReference>
<evidence type="ECO:0000313" key="10">
    <source>
        <dbReference type="Proteomes" id="UP000254150"/>
    </source>
</evidence>
<dbReference type="PANTHER" id="PTHR43811">
    <property type="entry name" value="FKBP-TYPE PEPTIDYL-PROLYL CIS-TRANS ISOMERASE FKPA"/>
    <property type="match status" value="1"/>
</dbReference>
<evidence type="ECO:0000256" key="3">
    <source>
        <dbReference type="ARBA" id="ARBA00013194"/>
    </source>
</evidence>
<reference evidence="9 10" key="1">
    <citation type="submission" date="2018-06" db="EMBL/GenBank/DDBJ databases">
        <authorList>
            <consortium name="Pathogen Informatics"/>
            <person name="Doyle S."/>
        </authorList>
    </citation>
    <scope>NUCLEOTIDE SEQUENCE [LARGE SCALE GENOMIC DNA]</scope>
    <source>
        <strain evidence="9 10">NCTC7807</strain>
    </source>
</reference>
<dbReference type="GO" id="GO:0003755">
    <property type="term" value="F:peptidyl-prolyl cis-trans isomerase activity"/>
    <property type="evidence" value="ECO:0007669"/>
    <property type="project" value="UniProtKB-KW"/>
</dbReference>
<feature type="domain" description="PPIase FKBP-type" evidence="8">
    <location>
        <begin position="92"/>
        <end position="183"/>
    </location>
</feature>
<dbReference type="SUPFAM" id="SSF54534">
    <property type="entry name" value="FKBP-like"/>
    <property type="match status" value="2"/>
</dbReference>
<accession>A0A380ND18</accession>
<sequence>MRRRFAALFIVPALLLTACGGEEAEKKDDAAASEKPAEAPKAPKPVESADPMPEVSGEPGKKATIKLPKGDPSDKFVVHPLSTGDGPEVKKDDLVMANFTGKVWKGGKDLGSSYDKGGAPQMITAGAETIIPAFSQSVLGQKVGSRVLVVAPPAAAFGEAGQEQLGVTGKDTLVFALDIKDVVPNMAEGEQAEIPSDLPQVKADKPEPATISVPKNDPPKKLTSKTLIKGDGQEIKKGQTVYMQYSGAAWKPNEGKEKAKLFDSSWNTGSPFATQIGVGQVVEGWDKGLVGTHVGDRVMLVIPPEQGYKDQDKGEDLPANSTMVFVVDVLAAM</sequence>
<name>A0A380ND18_STRGR</name>
<feature type="compositionally biased region" description="Basic and acidic residues" evidence="7">
    <location>
        <begin position="68"/>
        <end position="77"/>
    </location>
</feature>
<evidence type="ECO:0000256" key="2">
    <source>
        <dbReference type="ARBA" id="ARBA00006577"/>
    </source>
</evidence>
<dbReference type="EC" id="5.2.1.8" evidence="3 6"/>
<keyword evidence="5 6" id="KW-0413">Isomerase</keyword>
<dbReference type="PANTHER" id="PTHR43811:SF19">
    <property type="entry name" value="39 KDA FK506-BINDING NUCLEAR PROTEIN"/>
    <property type="match status" value="1"/>
</dbReference>
<dbReference type="PROSITE" id="PS50059">
    <property type="entry name" value="FKBP_PPIASE"/>
    <property type="match status" value="2"/>
</dbReference>
<dbReference type="Gene3D" id="3.10.50.40">
    <property type="match status" value="2"/>
</dbReference>
<dbReference type="InterPro" id="IPR046357">
    <property type="entry name" value="PPIase_dom_sf"/>
</dbReference>
<comment type="catalytic activity">
    <reaction evidence="1 6">
        <text>[protein]-peptidylproline (omega=180) = [protein]-peptidylproline (omega=0)</text>
        <dbReference type="Rhea" id="RHEA:16237"/>
        <dbReference type="Rhea" id="RHEA-COMP:10747"/>
        <dbReference type="Rhea" id="RHEA-COMP:10748"/>
        <dbReference type="ChEBI" id="CHEBI:83833"/>
        <dbReference type="ChEBI" id="CHEBI:83834"/>
        <dbReference type="EC" id="5.2.1.8"/>
    </reaction>
</comment>
<dbReference type="Proteomes" id="UP000254150">
    <property type="component" value="Unassembled WGS sequence"/>
</dbReference>
<protein>
    <recommendedName>
        <fullName evidence="3 6">peptidylprolyl isomerase</fullName>
        <ecNumber evidence="3 6">5.2.1.8</ecNumber>
    </recommendedName>
</protein>
<feature type="region of interest" description="Disordered" evidence="7">
    <location>
        <begin position="21"/>
        <end position="83"/>
    </location>
</feature>
<keyword evidence="4 6" id="KW-0697">Rotamase</keyword>
<evidence type="ECO:0000256" key="7">
    <source>
        <dbReference type="SAM" id="MobiDB-lite"/>
    </source>
</evidence>
<evidence type="ECO:0000256" key="1">
    <source>
        <dbReference type="ARBA" id="ARBA00000971"/>
    </source>
</evidence>
<evidence type="ECO:0000256" key="5">
    <source>
        <dbReference type="ARBA" id="ARBA00023235"/>
    </source>
</evidence>
<comment type="similarity">
    <text evidence="2">Belongs to the FKBP-type PPIase family.</text>
</comment>
<feature type="domain" description="PPIase FKBP-type" evidence="8">
    <location>
        <begin position="238"/>
        <end position="333"/>
    </location>
</feature>
<dbReference type="InterPro" id="IPR001179">
    <property type="entry name" value="PPIase_FKBP_dom"/>
</dbReference>
<organism evidence="9 10">
    <name type="scientific">Streptomyces griseus</name>
    <dbReference type="NCBI Taxonomy" id="1911"/>
    <lineage>
        <taxon>Bacteria</taxon>
        <taxon>Bacillati</taxon>
        <taxon>Actinomycetota</taxon>
        <taxon>Actinomycetes</taxon>
        <taxon>Kitasatosporales</taxon>
        <taxon>Streptomycetaceae</taxon>
        <taxon>Streptomyces</taxon>
    </lineage>
</organism>
<proteinExistence type="inferred from homology"/>
<feature type="compositionally biased region" description="Basic and acidic residues" evidence="7">
    <location>
        <begin position="23"/>
        <end position="38"/>
    </location>
</feature>